<reference evidence="1 2" key="1">
    <citation type="journal article" date="2020" name="Fungal Divers.">
        <title>Resolving the Mortierellaceae phylogeny through synthesis of multi-gene phylogenetics and phylogenomics.</title>
        <authorList>
            <person name="Vandepol N."/>
            <person name="Liber J."/>
            <person name="Desiro A."/>
            <person name="Na H."/>
            <person name="Kennedy M."/>
            <person name="Barry K."/>
            <person name="Grigoriev I.V."/>
            <person name="Miller A.N."/>
            <person name="O'Donnell K."/>
            <person name="Stajich J.E."/>
            <person name="Bonito G."/>
        </authorList>
    </citation>
    <scope>NUCLEOTIDE SEQUENCE [LARGE SCALE GENOMIC DNA]</scope>
    <source>
        <strain evidence="1 2">AD045</strain>
    </source>
</reference>
<dbReference type="Proteomes" id="UP001194696">
    <property type="component" value="Unassembled WGS sequence"/>
</dbReference>
<comment type="caution">
    <text evidence="1">The sequence shown here is derived from an EMBL/GenBank/DDBJ whole genome shotgun (WGS) entry which is preliminary data.</text>
</comment>
<evidence type="ECO:0000313" key="2">
    <source>
        <dbReference type="Proteomes" id="UP001194696"/>
    </source>
</evidence>
<gene>
    <name evidence="1" type="ORF">BGZ96_004439</name>
</gene>
<sequence length="116" mass="11324">MAVKYFLPHGPRTQAEEKADAVLTCMEGCGTGVACQNSCISTGYNIPSGPVPSVTASIPLPIGATVTPTAAASTAPAATTAGNTKGSGATVAQSGFGYRMGGAAAVVVVASFFVAL</sequence>
<proteinExistence type="predicted"/>
<evidence type="ECO:0000313" key="1">
    <source>
        <dbReference type="EMBL" id="KAG0274202.1"/>
    </source>
</evidence>
<protein>
    <submittedName>
        <fullName evidence="1">Uncharacterized protein</fullName>
    </submittedName>
</protein>
<organism evidence="1 2">
    <name type="scientific">Linnemannia gamsii</name>
    <dbReference type="NCBI Taxonomy" id="64522"/>
    <lineage>
        <taxon>Eukaryota</taxon>
        <taxon>Fungi</taxon>
        <taxon>Fungi incertae sedis</taxon>
        <taxon>Mucoromycota</taxon>
        <taxon>Mortierellomycotina</taxon>
        <taxon>Mortierellomycetes</taxon>
        <taxon>Mortierellales</taxon>
        <taxon>Mortierellaceae</taxon>
        <taxon>Linnemannia</taxon>
    </lineage>
</organism>
<name>A0ABQ7JI69_9FUNG</name>
<dbReference type="EMBL" id="JAAAIM010002070">
    <property type="protein sequence ID" value="KAG0274202.1"/>
    <property type="molecule type" value="Genomic_DNA"/>
</dbReference>
<accession>A0ABQ7JI69</accession>
<keyword evidence="2" id="KW-1185">Reference proteome</keyword>